<dbReference type="PANTHER" id="PTHR37544">
    <property type="entry name" value="SPRAY-RELATED"/>
    <property type="match status" value="1"/>
</dbReference>
<feature type="transmembrane region" description="Helical" evidence="1">
    <location>
        <begin position="680"/>
        <end position="702"/>
    </location>
</feature>
<gene>
    <name evidence="2" type="ORF">TPAR_03767</name>
</gene>
<reference evidence="2 3" key="1">
    <citation type="submission" date="2018-01" db="EMBL/GenBank/DDBJ databases">
        <title>Harnessing the power of phylogenomics to disentangle the directionality and signatures of interkingdom host jumping in the parasitic fungal genus Tolypocladium.</title>
        <authorList>
            <person name="Quandt C.A."/>
            <person name="Patterson W."/>
            <person name="Spatafora J.W."/>
        </authorList>
    </citation>
    <scope>NUCLEOTIDE SEQUENCE [LARGE SCALE GENOMIC DNA]</scope>
    <source>
        <strain evidence="2 3">NRBC 100945</strain>
    </source>
</reference>
<feature type="transmembrane region" description="Helical" evidence="1">
    <location>
        <begin position="517"/>
        <end position="539"/>
    </location>
</feature>
<comment type="caution">
    <text evidence="2">The sequence shown here is derived from an EMBL/GenBank/DDBJ whole genome shotgun (WGS) entry which is preliminary data.</text>
</comment>
<feature type="transmembrane region" description="Helical" evidence="1">
    <location>
        <begin position="44"/>
        <end position="65"/>
    </location>
</feature>
<feature type="transmembrane region" description="Helical" evidence="1">
    <location>
        <begin position="643"/>
        <end position="660"/>
    </location>
</feature>
<protein>
    <submittedName>
        <fullName evidence="2">Uncharacterized protein</fullName>
    </submittedName>
</protein>
<dbReference type="Pfam" id="PF11915">
    <property type="entry name" value="DUF3433"/>
    <property type="match status" value="2"/>
</dbReference>
<evidence type="ECO:0000256" key="1">
    <source>
        <dbReference type="SAM" id="Phobius"/>
    </source>
</evidence>
<dbReference type="PANTHER" id="PTHR37544:SF3">
    <property type="entry name" value="SPRAY"/>
    <property type="match status" value="1"/>
</dbReference>
<keyword evidence="1" id="KW-0472">Membrane</keyword>
<name>A0A2S4L0U7_9HYPO</name>
<organism evidence="2 3">
    <name type="scientific">Tolypocladium paradoxum</name>
    <dbReference type="NCBI Taxonomy" id="94208"/>
    <lineage>
        <taxon>Eukaryota</taxon>
        <taxon>Fungi</taxon>
        <taxon>Dikarya</taxon>
        <taxon>Ascomycota</taxon>
        <taxon>Pezizomycotina</taxon>
        <taxon>Sordariomycetes</taxon>
        <taxon>Hypocreomycetidae</taxon>
        <taxon>Hypocreales</taxon>
        <taxon>Ophiocordycipitaceae</taxon>
        <taxon>Tolypocladium</taxon>
    </lineage>
</organism>
<dbReference type="AlphaFoldDB" id="A0A2S4L0U7"/>
<feature type="transmembrane region" description="Helical" evidence="1">
    <location>
        <begin position="748"/>
        <end position="771"/>
    </location>
</feature>
<keyword evidence="1" id="KW-0812">Transmembrane</keyword>
<evidence type="ECO:0000313" key="3">
    <source>
        <dbReference type="Proteomes" id="UP000237481"/>
    </source>
</evidence>
<evidence type="ECO:0000313" key="2">
    <source>
        <dbReference type="EMBL" id="POR36025.1"/>
    </source>
</evidence>
<dbReference type="EMBL" id="PKSG01000371">
    <property type="protein sequence ID" value="POR36025.1"/>
    <property type="molecule type" value="Genomic_DNA"/>
</dbReference>
<proteinExistence type="predicted"/>
<accession>A0A2S4L0U7</accession>
<keyword evidence="1" id="KW-1133">Transmembrane helix</keyword>
<keyword evidence="3" id="KW-1185">Reference proteome</keyword>
<dbReference type="STRING" id="94208.A0A2S4L0U7"/>
<feature type="transmembrane region" description="Helical" evidence="1">
    <location>
        <begin position="160"/>
        <end position="177"/>
    </location>
</feature>
<dbReference type="InterPro" id="IPR021840">
    <property type="entry name" value="DUF3433"/>
</dbReference>
<dbReference type="OrthoDB" id="3248909at2759"/>
<sequence>MEEQQASPNAGGVKYGFEDASTFTIYLVLPANKVPGIDHGWKPFSMTAPVLACLAALSLLIAAGIETLAQRSSENGGLALSPSLDDVPRWVTFAYKYVPNIAAALYSLMWSWVDLDVKRMQPWFELSKPGGARGEDSLFLDYPCEFVAFVPWTSAKKKHWLVFLSGTTMMIIFWLITPLQSSIFGTGTVFRTQPVTLMNRSQLLPMADQVSLLGPEVLNIGYAIGWLGQTYPPFTAPEYALLPYYVAKDPAPTTSEANWTATTTKLSTEITCWPAQVTRKGKSTEYYFLNGQGCNATIPLPGPLSYTMQYVGYYSSAYSDLFLAGPDCPETPDSIHQFLAIWARSDPALDIMTYPDLNITARYCQSHYYKEQVVASVRARDLLPDTSALQTVSERQPLTESEFNSTAFEYVIANGMDWGAEVAIRDAPFYFVIDQHLRLIKYNLTYPVATMAGYALAGQNLSMDEYSDPTTLDKAYNRAHQYLFSVAVSRLLVNETTFSNRTASSTFPLSGVIVSRVFSAVVEGLLVLSTVLTFFLLWLCHKAPSKLRSNPNSISRLSEIFRNSPETLEVFRTVDNANEKSLLELFRNETFRLSYRDGPAEGKDNLQIEIITEPDSRQETQELETQESYYDPIRPFALTRKTGFIFIFILLSAIAVISWLKSVEVAQTGLPRPSQNFEVLQILENYIPTAFATLIEPFWVLLNRMLCVMQPFQDLGAGRAQPSRTIDSTYTAIPPQLAVWRAVKARHFILMLICVTTLLANLLGVGMGALFNENITTAEYSEPMEPILSPMLTNKSVSEFPEFISDHLYNTATYKEHFYFAMANMTRGTPLGPWISPGYFFQPYNFVPRNSSSHEDTYTLQTRGFGANANCRPVPARPMPVGGPIISFHKRANSTSCPDVIVNAGAAMRQTQFAMEQYYGISAIEYIQRVNSEAGDHCPNLLVLGWGRTPDGRKALNGSVQASFAICEPLFETAMFNVTVDASGNVISYNRTSNIETTQGYADDVHIGEMLTSYASGLVQQPRFSWHNDTIARDWLNYLVTVSIESRDQLDPMKPPPDPTKLIPAIEDVYRRTFALFIGLGRASLFAKGNPSESITGTSHAQETRIFLDKAALIITLSVLSLNVIVATIFYARAIVFVLPRMPTSIGSILAYVAPSRAVARLNRRDLGLQNRTYSFGRYVGVDKKSHIGVELDPYVVPIPSSSLRGERTVLDRLPTGLSRRKTTNLRAGSWL</sequence>
<feature type="transmembrane region" description="Helical" evidence="1">
    <location>
        <begin position="1111"/>
        <end position="1132"/>
    </location>
</feature>
<dbReference type="Proteomes" id="UP000237481">
    <property type="component" value="Unassembled WGS sequence"/>
</dbReference>